<sequence length="217" mass="24239">MKFNTEAPFWQFLGTLVRFTALNVVYLLTMVPIVTIGPAQAAMYSTMFKYDDNEDIKLVREYLRRFGREFRQAFVSGLLMLALVAALIFGLAFWAAWDSNIAYLPLIVLVAATVATVFLGEYLFPIQARFANPLGRQWKLAAMFPWRAFGYSLALVGIDVFALALGYALPFVRVLLLVFGLSWLAYAKSLVLLRAFAKYGGTGEPERATYVNASSGL</sequence>
<dbReference type="STRING" id="1688.BCUN_2095"/>
<feature type="transmembrane region" description="Helical" evidence="1">
    <location>
        <begin position="73"/>
        <end position="97"/>
    </location>
</feature>
<dbReference type="eggNOG" id="COG5578">
    <property type="taxonomic scope" value="Bacteria"/>
</dbReference>
<feature type="transmembrane region" description="Helical" evidence="1">
    <location>
        <begin position="20"/>
        <end position="39"/>
    </location>
</feature>
<dbReference type="AlphaFoldDB" id="A0A087AZN0"/>
<dbReference type="Pfam" id="PF04854">
    <property type="entry name" value="DUF624"/>
    <property type="match status" value="1"/>
</dbReference>
<keyword evidence="1" id="KW-0812">Transmembrane</keyword>
<gene>
    <name evidence="2" type="ORF">BCUN_2095</name>
</gene>
<proteinExistence type="predicted"/>
<keyword evidence="1" id="KW-1133">Transmembrane helix</keyword>
<dbReference type="Proteomes" id="UP000029067">
    <property type="component" value="Unassembled WGS sequence"/>
</dbReference>
<evidence type="ECO:0000313" key="3">
    <source>
        <dbReference type="Proteomes" id="UP000029067"/>
    </source>
</evidence>
<feature type="transmembrane region" description="Helical" evidence="1">
    <location>
        <begin position="174"/>
        <end position="197"/>
    </location>
</feature>
<dbReference type="OrthoDB" id="9814991at2"/>
<reference evidence="2 3" key="1">
    <citation type="submission" date="2014-03" db="EMBL/GenBank/DDBJ databases">
        <title>Genomics of Bifidobacteria.</title>
        <authorList>
            <person name="Ventura M."/>
            <person name="Milani C."/>
            <person name="Lugli G.A."/>
        </authorList>
    </citation>
    <scope>NUCLEOTIDE SEQUENCE [LARGE SCALE GENOMIC DNA]</scope>
    <source>
        <strain evidence="2 3">LMG 10738</strain>
    </source>
</reference>
<feature type="transmembrane region" description="Helical" evidence="1">
    <location>
        <begin position="103"/>
        <end position="124"/>
    </location>
</feature>
<accession>A0A087AZN0</accession>
<evidence type="ECO:0000256" key="1">
    <source>
        <dbReference type="SAM" id="Phobius"/>
    </source>
</evidence>
<dbReference type="InterPro" id="IPR006938">
    <property type="entry name" value="DUF624"/>
</dbReference>
<protein>
    <submittedName>
        <fullName evidence="2">Uncharacterized protein</fullName>
    </submittedName>
</protein>
<name>A0A087AZN0_9BIFI</name>
<evidence type="ECO:0000313" key="2">
    <source>
        <dbReference type="EMBL" id="KFI64230.1"/>
    </source>
</evidence>
<keyword evidence="3" id="KW-1185">Reference proteome</keyword>
<feature type="transmembrane region" description="Helical" evidence="1">
    <location>
        <begin position="144"/>
        <end position="168"/>
    </location>
</feature>
<organism evidence="2 3">
    <name type="scientific">Bifidobacterium cuniculi</name>
    <dbReference type="NCBI Taxonomy" id="1688"/>
    <lineage>
        <taxon>Bacteria</taxon>
        <taxon>Bacillati</taxon>
        <taxon>Actinomycetota</taxon>
        <taxon>Actinomycetes</taxon>
        <taxon>Bifidobacteriales</taxon>
        <taxon>Bifidobacteriaceae</taxon>
        <taxon>Bifidobacterium</taxon>
    </lineage>
</organism>
<keyword evidence="1" id="KW-0472">Membrane</keyword>
<comment type="caution">
    <text evidence="2">The sequence shown here is derived from an EMBL/GenBank/DDBJ whole genome shotgun (WGS) entry which is preliminary data.</text>
</comment>
<dbReference type="RefSeq" id="WP_051920756.1">
    <property type="nucleotide sequence ID" value="NZ_JGYV01000005.1"/>
</dbReference>
<dbReference type="EMBL" id="JGYV01000005">
    <property type="protein sequence ID" value="KFI64230.1"/>
    <property type="molecule type" value="Genomic_DNA"/>
</dbReference>